<dbReference type="EMBL" id="JAROCG010000001">
    <property type="protein sequence ID" value="MDN4609526.1"/>
    <property type="molecule type" value="Genomic_DNA"/>
</dbReference>
<sequence>MSLRSALLALLSSGPLTGYDVAKQFSSSVGHVWHAPDSQIYPELRKMHAEGLLSSRPVPWGTRGATKTEYTLTPAGEEALRQWQSQPLAYVQERDPARLKAAYFEWAPSGAAAAQLRTHIAHYEEQRLQTLDMIDALEQRAHPTLARRLTRYVEEEREQIVRFKIYAYEGQLAHAEQEIAWAKRGLQILEELENARKHDRAKPDIHSP</sequence>
<comment type="caution">
    <text evidence="2">The sequence shown here is derived from an EMBL/GenBank/DDBJ whole genome shotgun (WGS) entry which is preliminary data.</text>
</comment>
<reference evidence="2" key="1">
    <citation type="submission" date="2023-06" db="EMBL/GenBank/DDBJ databases">
        <title>MT1 and MT2 Draft Genomes of Novel Species.</title>
        <authorList>
            <person name="Venkateswaran K."/>
        </authorList>
    </citation>
    <scope>NUCLEOTIDE SEQUENCE</scope>
    <source>
        <strain evidence="2">IIF3SC-B10</strain>
    </source>
</reference>
<dbReference type="Proteomes" id="UP001174209">
    <property type="component" value="Unassembled WGS sequence"/>
</dbReference>
<dbReference type="InterPro" id="IPR036388">
    <property type="entry name" value="WH-like_DNA-bd_sf"/>
</dbReference>
<dbReference type="PANTHER" id="PTHR43252">
    <property type="entry name" value="TRANSCRIPTIONAL REGULATOR YQJI"/>
    <property type="match status" value="1"/>
</dbReference>
<evidence type="ECO:0000313" key="3">
    <source>
        <dbReference type="Proteomes" id="UP001174209"/>
    </source>
</evidence>
<feature type="domain" description="Transcription regulator PadR N-terminal" evidence="1">
    <location>
        <begin position="7"/>
        <end position="81"/>
    </location>
</feature>
<protein>
    <submittedName>
        <fullName evidence="2">PadR family transcriptional regulator</fullName>
    </submittedName>
</protein>
<gene>
    <name evidence="2" type="ORF">P5G52_01465</name>
</gene>
<dbReference type="PANTHER" id="PTHR43252:SF2">
    <property type="entry name" value="TRANSCRIPTION REGULATOR, PADR-LIKE FAMILY"/>
    <property type="match status" value="1"/>
</dbReference>
<keyword evidence="3" id="KW-1185">Reference proteome</keyword>
<organism evidence="2 3">
    <name type="scientific">Arthrobacter burdickii</name>
    <dbReference type="NCBI Taxonomy" id="3035920"/>
    <lineage>
        <taxon>Bacteria</taxon>
        <taxon>Bacillati</taxon>
        <taxon>Actinomycetota</taxon>
        <taxon>Actinomycetes</taxon>
        <taxon>Micrococcales</taxon>
        <taxon>Micrococcaceae</taxon>
        <taxon>Arthrobacter</taxon>
    </lineage>
</organism>
<evidence type="ECO:0000313" key="2">
    <source>
        <dbReference type="EMBL" id="MDN4609526.1"/>
    </source>
</evidence>
<accession>A0ABT8JY72</accession>
<dbReference type="RefSeq" id="WP_301224213.1">
    <property type="nucleotide sequence ID" value="NZ_JAROCG010000001.1"/>
</dbReference>
<name>A0ABT8JY72_9MICC</name>
<dbReference type="SUPFAM" id="SSF46785">
    <property type="entry name" value="Winged helix' DNA-binding domain"/>
    <property type="match status" value="1"/>
</dbReference>
<evidence type="ECO:0000259" key="1">
    <source>
        <dbReference type="Pfam" id="PF03551"/>
    </source>
</evidence>
<dbReference type="InterPro" id="IPR005149">
    <property type="entry name" value="Tscrpt_reg_PadR_N"/>
</dbReference>
<dbReference type="Gene3D" id="1.10.10.10">
    <property type="entry name" value="Winged helix-like DNA-binding domain superfamily/Winged helix DNA-binding domain"/>
    <property type="match status" value="1"/>
</dbReference>
<proteinExistence type="predicted"/>
<dbReference type="Pfam" id="PF03551">
    <property type="entry name" value="PadR"/>
    <property type="match status" value="1"/>
</dbReference>
<dbReference type="InterPro" id="IPR036390">
    <property type="entry name" value="WH_DNA-bd_sf"/>
</dbReference>